<evidence type="ECO:0000256" key="1">
    <source>
        <dbReference type="SAM" id="MobiDB-lite"/>
    </source>
</evidence>
<dbReference type="InParanoid" id="G0NY07"/>
<dbReference type="EMBL" id="GL379975">
    <property type="protein sequence ID" value="EGT39731.1"/>
    <property type="molecule type" value="Genomic_DNA"/>
</dbReference>
<organism evidence="3">
    <name type="scientific">Caenorhabditis brenneri</name>
    <name type="common">Nematode worm</name>
    <dbReference type="NCBI Taxonomy" id="135651"/>
    <lineage>
        <taxon>Eukaryota</taxon>
        <taxon>Metazoa</taxon>
        <taxon>Ecdysozoa</taxon>
        <taxon>Nematoda</taxon>
        <taxon>Chromadorea</taxon>
        <taxon>Rhabditida</taxon>
        <taxon>Rhabditina</taxon>
        <taxon>Rhabditomorpha</taxon>
        <taxon>Rhabditoidea</taxon>
        <taxon>Rhabditidae</taxon>
        <taxon>Peloderinae</taxon>
        <taxon>Caenorhabditis</taxon>
    </lineage>
</organism>
<evidence type="ECO:0000313" key="2">
    <source>
        <dbReference type="EMBL" id="EGT39731.1"/>
    </source>
</evidence>
<protein>
    <submittedName>
        <fullName evidence="2">Uncharacterized protein</fullName>
    </submittedName>
</protein>
<keyword evidence="3" id="KW-1185">Reference proteome</keyword>
<feature type="region of interest" description="Disordered" evidence="1">
    <location>
        <begin position="1"/>
        <end position="20"/>
    </location>
</feature>
<feature type="compositionally biased region" description="Basic and acidic residues" evidence="1">
    <location>
        <begin position="1"/>
        <end position="10"/>
    </location>
</feature>
<dbReference type="AlphaFoldDB" id="G0NY07"/>
<feature type="compositionally biased region" description="Polar residues" evidence="1">
    <location>
        <begin position="11"/>
        <end position="20"/>
    </location>
</feature>
<reference evidence="3" key="1">
    <citation type="submission" date="2011-07" db="EMBL/GenBank/DDBJ databases">
        <authorList>
            <consortium name="Caenorhabditis brenneri Sequencing and Analysis Consortium"/>
            <person name="Wilson R.K."/>
        </authorList>
    </citation>
    <scope>NUCLEOTIDE SEQUENCE [LARGE SCALE GENOMIC DNA]</scope>
    <source>
        <strain evidence="3">PB2801</strain>
    </source>
</reference>
<gene>
    <name evidence="2" type="ORF">CAEBREN_07649</name>
</gene>
<sequence>MNVLENKEINQETQFSNSDDSGVECLCVSEMTIPNSYTSHEEQSIIAEPSSSFIMETQAVDERQQKIPSYGTAGLTEEMLEDKDNDLNDTTKTQPLSNKEEKQIDFALYKDPLRPQLIPATDTFWFQECKSRSNKLPWMYFCMEALGIMQIIFIQNLRTSMFICRL</sequence>
<proteinExistence type="predicted"/>
<dbReference type="Proteomes" id="UP000008068">
    <property type="component" value="Unassembled WGS sequence"/>
</dbReference>
<accession>G0NY07</accession>
<dbReference type="HOGENOM" id="CLU_1604184_0_0_1"/>
<evidence type="ECO:0000313" key="3">
    <source>
        <dbReference type="Proteomes" id="UP000008068"/>
    </source>
</evidence>
<name>G0NY07_CAEBE</name>